<dbReference type="Proteomes" id="UP000539265">
    <property type="component" value="Unassembled WGS sequence"/>
</dbReference>
<dbReference type="PROSITE" id="PS50093">
    <property type="entry name" value="PKD"/>
    <property type="match status" value="1"/>
</dbReference>
<keyword evidence="1" id="KW-1133">Transmembrane helix</keyword>
<dbReference type="SUPFAM" id="SSF49299">
    <property type="entry name" value="PKD domain"/>
    <property type="match status" value="1"/>
</dbReference>
<dbReference type="RefSeq" id="WP_096355407.1">
    <property type="nucleotide sequence ID" value="NZ_AP017313.1"/>
</dbReference>
<dbReference type="Gene3D" id="2.60.40.10">
    <property type="entry name" value="Immunoglobulins"/>
    <property type="match status" value="1"/>
</dbReference>
<dbReference type="AlphaFoldDB" id="A0A839SBA7"/>
<feature type="domain" description="PKD" evidence="2">
    <location>
        <begin position="118"/>
        <end position="193"/>
    </location>
</feature>
<comment type="caution">
    <text evidence="3">The sequence shown here is derived from an EMBL/GenBank/DDBJ whole genome shotgun (WGS) entry which is preliminary data.</text>
</comment>
<evidence type="ECO:0000313" key="3">
    <source>
        <dbReference type="EMBL" id="MBB3054858.1"/>
    </source>
</evidence>
<dbReference type="CDD" id="cd00146">
    <property type="entry name" value="PKD"/>
    <property type="match status" value="1"/>
</dbReference>
<sequence length="588" mass="62786">MCSVTILDVTGNTGIDTIATVNGTATGCARITLFIDCGMDNHLGPFYAPVDQSGNWSVAIQTKCVCGSPITVNATCGSDPNCTATFNGPIRCNCCPVVSTNIQPGQCYDDGTRQIEISSSFTLEGSCKTVSVYWDLGDGTVTPHVSFGPFGTTTNVICPTITHTYKCGQTYNATVHVVNSSGECPPQAVPVAVACCNDCCPQLNLKYIYGNCTAQAVNLSIEYSIILSSDVSCPPIKGVLSFPGQSIAIVNSSPLNGTVALVLPPGTGYAVSLILTDPGNCGAIHKTFDVSCDCCPNATVSFNTNVSEACNADHETKHVTISAHVTPMIKQGCPSIVQAQLLVDGAAVTAGSGSGTFSLNWQGDYTCGDHTITISYPGSTCADASDIFCVSVCEKPVCKANRIAFEVFATTFLISLVLAIVNTYDSFIWFIALGAAILALISYFTWLPCPRQCNKCTLFLALWEIMLAAFVGFLMLSKSTLSWLFFVLSGSVGPVFAVIIIILILLLCALIIYLLFKYWVQRCCPTNCEKWTNFQEAFLNVSFISTGIVVGILAWAGVAGFYIIPLYAAIWALISLWVWYKKIMACGW</sequence>
<accession>A0A839SBA7</accession>
<proteinExistence type="predicted"/>
<dbReference type="EMBL" id="JACHWX010000003">
    <property type="protein sequence ID" value="MBB3054858.1"/>
    <property type="molecule type" value="Genomic_DNA"/>
</dbReference>
<keyword evidence="1" id="KW-0812">Transmembrane</keyword>
<keyword evidence="1" id="KW-0472">Membrane</keyword>
<evidence type="ECO:0000313" key="4">
    <source>
        <dbReference type="Proteomes" id="UP000539265"/>
    </source>
</evidence>
<name>A0A839SBA7_9SPHI</name>
<evidence type="ECO:0000256" key="1">
    <source>
        <dbReference type="SAM" id="Phobius"/>
    </source>
</evidence>
<feature type="transmembrane region" description="Helical" evidence="1">
    <location>
        <begin position="562"/>
        <end position="580"/>
    </location>
</feature>
<reference evidence="3" key="1">
    <citation type="submission" date="2020-08" db="EMBL/GenBank/DDBJ databases">
        <title>Genomic Encyclopedia of Type Strains, Phase III (KMG-III): the genomes of soil and plant-associated and newly described type strains.</title>
        <authorList>
            <person name="Whitman W."/>
        </authorList>
    </citation>
    <scope>NUCLEOTIDE SEQUENCE [LARGE SCALE GENOMIC DNA]</scope>
    <source>
        <strain evidence="3">CECT 8628</strain>
    </source>
</reference>
<dbReference type="Pfam" id="PF00801">
    <property type="entry name" value="PKD"/>
    <property type="match status" value="1"/>
</dbReference>
<protein>
    <recommendedName>
        <fullName evidence="2">PKD domain-containing protein</fullName>
    </recommendedName>
</protein>
<evidence type="ECO:0000259" key="2">
    <source>
        <dbReference type="PROSITE" id="PS50093"/>
    </source>
</evidence>
<dbReference type="InterPro" id="IPR013783">
    <property type="entry name" value="Ig-like_fold"/>
</dbReference>
<feature type="transmembrane region" description="Helical" evidence="1">
    <location>
        <begin position="483"/>
        <end position="516"/>
    </location>
</feature>
<gene>
    <name evidence="3" type="ORF">FHS11_001275</name>
</gene>
<keyword evidence="4" id="KW-1185">Reference proteome</keyword>
<feature type="transmembrane region" description="Helical" evidence="1">
    <location>
        <begin position="458"/>
        <end position="477"/>
    </location>
</feature>
<dbReference type="InterPro" id="IPR035986">
    <property type="entry name" value="PKD_dom_sf"/>
</dbReference>
<feature type="transmembrane region" description="Helical" evidence="1">
    <location>
        <begin position="537"/>
        <end position="556"/>
    </location>
</feature>
<feature type="transmembrane region" description="Helical" evidence="1">
    <location>
        <begin position="427"/>
        <end position="446"/>
    </location>
</feature>
<dbReference type="InterPro" id="IPR000601">
    <property type="entry name" value="PKD_dom"/>
</dbReference>
<dbReference type="OrthoDB" id="10018531at2"/>
<organism evidence="3 4">
    <name type="scientific">Mucilaginibacter gotjawali</name>
    <dbReference type="NCBI Taxonomy" id="1550579"/>
    <lineage>
        <taxon>Bacteria</taxon>
        <taxon>Pseudomonadati</taxon>
        <taxon>Bacteroidota</taxon>
        <taxon>Sphingobacteriia</taxon>
        <taxon>Sphingobacteriales</taxon>
        <taxon>Sphingobacteriaceae</taxon>
        <taxon>Mucilaginibacter</taxon>
    </lineage>
</organism>
<feature type="transmembrane region" description="Helical" evidence="1">
    <location>
        <begin position="403"/>
        <end position="421"/>
    </location>
</feature>